<evidence type="ECO:0000259" key="14">
    <source>
        <dbReference type="PROSITE" id="PS51059"/>
    </source>
</evidence>
<feature type="domain" description="C3H1-type" evidence="12">
    <location>
        <begin position="291"/>
        <end position="318"/>
    </location>
</feature>
<accession>A0A672FEZ4</accession>
<dbReference type="InterPro" id="IPR057602">
    <property type="entry name" value="Zfn-CCCH_PARP12"/>
</dbReference>
<dbReference type="InterPro" id="IPR000571">
    <property type="entry name" value="Znf_CCCH"/>
</dbReference>
<sequence length="696" mass="79351">TKIAIVFTVSIKSHSKKYFTFYSLQRKKKTPERNTKQMTSVVSKFITKTLCDHEGSLDFRRLEEKVARSYTVAESVLRAVLFDQSKIAIRQGEEKPTGGHIIPPDSLVVAKSSARLCQKKTGACARCDGLHLCRYYVCGECTFGLRCKNPHSLTTPNNVEVLRRHDLQDLTEKQLFQLLLQNDPYLLPEICSHYNKGSGLQGSCRFAASCSKLHMCQHYYQGDCRFGDGCKRAHRLDAQAMKLFQGYSQENINNLHKIYRNTLIISGDLKRPAAALFSVRAAIPANPPSDAERNEICLFFIRRKCLYKDKCARVHWHLPYRWQVLDVDGVTYKDLVDMENIERAYCDPARDTSCMDQPPAVDFMTMTYKGIPVRRLSTASSVSKPPHFILTTQWVWYWKDDGGAWLEFGQDDGGGAAAIASQTLENVYLADRDTEIPFSAGKHQYVLYFKDAAGSGRMYQQNVKHKTKREVRRRPRFLSTRDVEAQLKSTSSQSSSSSIAEIVPSTWDKTALPELGYRLVQLTSSAKEYSMIEMLFKRTMPQSKINSMHRIQNPSLWKVFQWQKEQMKKRNGGQLVNEKYLFHGTDESLIEPICEQNFDWRMCGVHGTAYGKGSYFARDSSYSNRFAKASGLNRTMFVALVLVGAYTKGSSSYVRPPPKGGSRDLYDSCVDSVSDPSIYVIFEKQQIYPEYLIKYS</sequence>
<name>A0A672FEZ4_SALFA</name>
<feature type="zinc finger region" description="C3H1-type" evidence="11">
    <location>
        <begin position="132"/>
        <end position="154"/>
    </location>
</feature>
<comment type="subcellular location">
    <subcellularLocation>
        <location evidence="2">Cytoplasm</location>
    </subcellularLocation>
    <subcellularLocation>
        <location evidence="1">Nucleus</location>
    </subcellularLocation>
</comment>
<dbReference type="InterPro" id="IPR012317">
    <property type="entry name" value="Poly(ADP-ribose)pol_cat_dom"/>
</dbReference>
<keyword evidence="16" id="KW-1185">Reference proteome</keyword>
<evidence type="ECO:0000256" key="9">
    <source>
        <dbReference type="ARBA" id="ARBA00023242"/>
    </source>
</evidence>
<keyword evidence="5 11" id="KW-0479">Metal-binding</keyword>
<comment type="similarity">
    <text evidence="10">Belongs to the ARTD/PARP family.</text>
</comment>
<dbReference type="InParanoid" id="A0A672FEZ4"/>
<dbReference type="InterPro" id="IPR037197">
    <property type="entry name" value="WWE_dom_sf"/>
</dbReference>
<keyword evidence="7 11" id="KW-0863">Zinc-finger</keyword>
<evidence type="ECO:0000256" key="11">
    <source>
        <dbReference type="PROSITE-ProRule" id="PRU00723"/>
    </source>
</evidence>
<dbReference type="Gene3D" id="3.90.228.10">
    <property type="match status" value="1"/>
</dbReference>
<dbReference type="InterPro" id="IPR036388">
    <property type="entry name" value="WH-like_DNA-bd_sf"/>
</dbReference>
<keyword evidence="3" id="KW-0963">Cytoplasm</keyword>
<dbReference type="Pfam" id="PF02825">
    <property type="entry name" value="WWE"/>
    <property type="match status" value="1"/>
</dbReference>
<dbReference type="PANTHER" id="PTHR45740">
    <property type="entry name" value="POLY [ADP-RIBOSE] POLYMERASE"/>
    <property type="match status" value="1"/>
</dbReference>
<feature type="zinc finger region" description="C3H1-type" evidence="11">
    <location>
        <begin position="291"/>
        <end position="318"/>
    </location>
</feature>
<evidence type="ECO:0000259" key="12">
    <source>
        <dbReference type="PROSITE" id="PS50103"/>
    </source>
</evidence>
<dbReference type="GO" id="GO:1990404">
    <property type="term" value="F:NAD+-protein mono-ADP-ribosyltransferase activity"/>
    <property type="evidence" value="ECO:0007669"/>
    <property type="project" value="TreeGrafter"/>
</dbReference>
<dbReference type="SMART" id="SM00356">
    <property type="entry name" value="ZnF_C3H1"/>
    <property type="match status" value="3"/>
</dbReference>
<dbReference type="InterPro" id="IPR004170">
    <property type="entry name" value="WWE_dom"/>
</dbReference>
<reference evidence="15" key="1">
    <citation type="submission" date="2019-06" db="EMBL/GenBank/DDBJ databases">
        <authorList>
            <consortium name="Wellcome Sanger Institute Data Sharing"/>
        </authorList>
    </citation>
    <scope>NUCLEOTIDE SEQUENCE [LARGE SCALE GENOMIC DNA]</scope>
</reference>
<gene>
    <name evidence="15" type="primary">LOC115392599</name>
</gene>
<evidence type="ECO:0000256" key="3">
    <source>
        <dbReference type="ARBA" id="ARBA00022490"/>
    </source>
</evidence>
<dbReference type="Gene3D" id="1.10.10.10">
    <property type="entry name" value="Winged helix-like DNA-binding domain superfamily/Winged helix DNA-binding domain"/>
    <property type="match status" value="1"/>
</dbReference>
<evidence type="ECO:0000313" key="15">
    <source>
        <dbReference type="Ensembl" id="ENSSFAP00005004282.1"/>
    </source>
</evidence>
<evidence type="ECO:0000256" key="2">
    <source>
        <dbReference type="ARBA" id="ARBA00004496"/>
    </source>
</evidence>
<dbReference type="Pfam" id="PF24356">
    <property type="entry name" value="WHD_PARP12"/>
    <property type="match status" value="1"/>
</dbReference>
<dbReference type="GO" id="GO:0005737">
    <property type="term" value="C:cytoplasm"/>
    <property type="evidence" value="ECO:0007669"/>
    <property type="project" value="UniProtKB-SubCell"/>
</dbReference>
<keyword evidence="8 11" id="KW-0862">Zinc</keyword>
<dbReference type="Pfam" id="PF00644">
    <property type="entry name" value="PARP"/>
    <property type="match status" value="1"/>
</dbReference>
<dbReference type="SUPFAM" id="SSF117839">
    <property type="entry name" value="WWE domain"/>
    <property type="match status" value="1"/>
</dbReference>
<dbReference type="Pfam" id="PF23466">
    <property type="entry name" value="WWE_4"/>
    <property type="match status" value="1"/>
</dbReference>
<evidence type="ECO:0000259" key="13">
    <source>
        <dbReference type="PROSITE" id="PS50918"/>
    </source>
</evidence>
<keyword evidence="9" id="KW-0539">Nucleus</keyword>
<dbReference type="InterPro" id="IPR056226">
    <property type="entry name" value="WH_PARP12"/>
</dbReference>
<organism evidence="15 16">
    <name type="scientific">Salarias fasciatus</name>
    <name type="common">Jewelled blenny</name>
    <name type="synonym">Blennius fasciatus</name>
    <dbReference type="NCBI Taxonomy" id="181472"/>
    <lineage>
        <taxon>Eukaryota</taxon>
        <taxon>Metazoa</taxon>
        <taxon>Chordata</taxon>
        <taxon>Craniata</taxon>
        <taxon>Vertebrata</taxon>
        <taxon>Euteleostomi</taxon>
        <taxon>Actinopterygii</taxon>
        <taxon>Neopterygii</taxon>
        <taxon>Teleostei</taxon>
        <taxon>Neoteleostei</taxon>
        <taxon>Acanthomorphata</taxon>
        <taxon>Ovalentaria</taxon>
        <taxon>Blenniimorphae</taxon>
        <taxon>Blenniiformes</taxon>
        <taxon>Blennioidei</taxon>
        <taxon>Blenniidae</taxon>
        <taxon>Salariinae</taxon>
        <taxon>Salarias</taxon>
    </lineage>
</organism>
<keyword evidence="6" id="KW-0677">Repeat</keyword>
<dbReference type="PROSITE" id="PS51059">
    <property type="entry name" value="PARP_CATALYTIC"/>
    <property type="match status" value="1"/>
</dbReference>
<dbReference type="PROSITE" id="PS50918">
    <property type="entry name" value="WWE"/>
    <property type="match status" value="1"/>
</dbReference>
<dbReference type="Ensembl" id="ENSSFAT00005004568.1">
    <property type="protein sequence ID" value="ENSSFAP00005004282.1"/>
    <property type="gene ID" value="ENSSFAG00005002430.1"/>
</dbReference>
<evidence type="ECO:0000256" key="7">
    <source>
        <dbReference type="ARBA" id="ARBA00022771"/>
    </source>
</evidence>
<reference evidence="15" key="2">
    <citation type="submission" date="2025-08" db="UniProtKB">
        <authorList>
            <consortium name="Ensembl"/>
        </authorList>
    </citation>
    <scope>IDENTIFICATION</scope>
</reference>
<evidence type="ECO:0000256" key="6">
    <source>
        <dbReference type="ARBA" id="ARBA00022737"/>
    </source>
</evidence>
<feature type="domain" description="PARP catalytic" evidence="14">
    <location>
        <begin position="503"/>
        <end position="696"/>
    </location>
</feature>
<dbReference type="GO" id="GO:0005634">
    <property type="term" value="C:nucleus"/>
    <property type="evidence" value="ECO:0007669"/>
    <property type="project" value="UniProtKB-SubCell"/>
</dbReference>
<evidence type="ECO:0000256" key="5">
    <source>
        <dbReference type="ARBA" id="ARBA00022723"/>
    </source>
</evidence>
<dbReference type="GO" id="GO:0008270">
    <property type="term" value="F:zinc ion binding"/>
    <property type="evidence" value="ECO:0007669"/>
    <property type="project" value="UniProtKB-KW"/>
</dbReference>
<evidence type="ECO:0000256" key="4">
    <source>
        <dbReference type="ARBA" id="ARBA00022553"/>
    </source>
</evidence>
<proteinExistence type="inferred from homology"/>
<reference evidence="15" key="3">
    <citation type="submission" date="2025-09" db="UniProtKB">
        <authorList>
            <consortium name="Ensembl"/>
        </authorList>
    </citation>
    <scope>IDENTIFICATION</scope>
</reference>
<feature type="domain" description="C3H1-type" evidence="12">
    <location>
        <begin position="215"/>
        <end position="237"/>
    </location>
</feature>
<evidence type="ECO:0000313" key="16">
    <source>
        <dbReference type="Proteomes" id="UP000472267"/>
    </source>
</evidence>
<dbReference type="Pfam" id="PF25261">
    <property type="entry name" value="zf-CCCH_PARP12"/>
    <property type="match status" value="1"/>
</dbReference>
<dbReference type="SUPFAM" id="SSF56399">
    <property type="entry name" value="ADP-ribosylation"/>
    <property type="match status" value="1"/>
</dbReference>
<dbReference type="GO" id="GO:0003950">
    <property type="term" value="F:NAD+ poly-ADP-ribosyltransferase activity"/>
    <property type="evidence" value="ECO:0007669"/>
    <property type="project" value="InterPro"/>
</dbReference>
<protein>
    <submittedName>
        <fullName evidence="15">Poly (ADP-ribose) polymerase family, member 12a</fullName>
    </submittedName>
</protein>
<evidence type="ECO:0000256" key="1">
    <source>
        <dbReference type="ARBA" id="ARBA00004123"/>
    </source>
</evidence>
<dbReference type="Gene3D" id="3.30.1370.210">
    <property type="match status" value="1"/>
</dbReference>
<dbReference type="PANTHER" id="PTHR45740:SF6">
    <property type="entry name" value="PROTEIN MONO-ADP-RIBOSYLTRANSFERASE PARP12"/>
    <property type="match status" value="1"/>
</dbReference>
<dbReference type="Proteomes" id="UP000472267">
    <property type="component" value="Chromosome 7"/>
</dbReference>
<keyword evidence="4" id="KW-0597">Phosphoprotein</keyword>
<evidence type="ECO:0000256" key="8">
    <source>
        <dbReference type="ARBA" id="ARBA00022833"/>
    </source>
</evidence>
<dbReference type="PROSITE" id="PS50103">
    <property type="entry name" value="ZF_C3H1"/>
    <property type="match status" value="3"/>
</dbReference>
<dbReference type="CDD" id="cd01439">
    <property type="entry name" value="TCCD_inducible_PARP_like"/>
    <property type="match status" value="1"/>
</dbReference>
<dbReference type="Gene3D" id="3.30.720.50">
    <property type="match status" value="1"/>
</dbReference>
<evidence type="ECO:0000256" key="10">
    <source>
        <dbReference type="ARBA" id="ARBA00024347"/>
    </source>
</evidence>
<dbReference type="InterPro" id="IPR051712">
    <property type="entry name" value="ARTD-AVP"/>
</dbReference>
<dbReference type="OMA" id="WKDLDNM"/>
<feature type="zinc finger region" description="C3H1-type" evidence="11">
    <location>
        <begin position="215"/>
        <end position="237"/>
    </location>
</feature>
<feature type="domain" description="C3H1-type" evidence="12">
    <location>
        <begin position="132"/>
        <end position="154"/>
    </location>
</feature>
<dbReference type="AlphaFoldDB" id="A0A672FEZ4"/>
<dbReference type="FunCoup" id="A0A672FEZ4">
    <property type="interactions" value="880"/>
</dbReference>
<feature type="domain" description="WWE" evidence="13">
    <location>
        <begin position="381"/>
        <end position="473"/>
    </location>
</feature>